<dbReference type="AlphaFoldDB" id="A0A174HJW7"/>
<dbReference type="EMBL" id="CYZK01000025">
    <property type="protein sequence ID" value="CUO75213.1"/>
    <property type="molecule type" value="Genomic_DNA"/>
</dbReference>
<organism evidence="2 3">
    <name type="scientific">Coprococcus comes</name>
    <dbReference type="NCBI Taxonomy" id="410072"/>
    <lineage>
        <taxon>Bacteria</taxon>
        <taxon>Bacillati</taxon>
        <taxon>Bacillota</taxon>
        <taxon>Clostridia</taxon>
        <taxon>Lachnospirales</taxon>
        <taxon>Lachnospiraceae</taxon>
        <taxon>Coprococcus</taxon>
    </lineage>
</organism>
<evidence type="ECO:0000256" key="1">
    <source>
        <dbReference type="SAM" id="Phobius"/>
    </source>
</evidence>
<dbReference type="RefSeq" id="WP_055262052.1">
    <property type="nucleotide sequence ID" value="NZ_CYZK01000025.1"/>
</dbReference>
<evidence type="ECO:0000313" key="2">
    <source>
        <dbReference type="EMBL" id="CUO75213.1"/>
    </source>
</evidence>
<gene>
    <name evidence="2" type="ORF">ERS852481_02798</name>
</gene>
<name>A0A174HJW7_9FIRM</name>
<accession>A0A174HJW7</accession>
<feature type="transmembrane region" description="Helical" evidence="1">
    <location>
        <begin position="21"/>
        <end position="38"/>
    </location>
</feature>
<evidence type="ECO:0000313" key="3">
    <source>
        <dbReference type="Proteomes" id="UP000095362"/>
    </source>
</evidence>
<reference evidence="2 3" key="1">
    <citation type="submission" date="2015-09" db="EMBL/GenBank/DDBJ databases">
        <authorList>
            <consortium name="Pathogen Informatics"/>
        </authorList>
    </citation>
    <scope>NUCLEOTIDE SEQUENCE [LARGE SCALE GENOMIC DNA]</scope>
    <source>
        <strain evidence="2 3">2789STDY5834866</strain>
    </source>
</reference>
<sequence>MQKVKIYAWVIYRILVFYAKRHIYIATALLSVTAASLFEFATTGKLFCLALPFITALIIYIPRHIYFKLDEFASPGIQGRHLCKKRKVKEELNKYIEESIAKDFGR</sequence>
<keyword evidence="1" id="KW-0812">Transmembrane</keyword>
<keyword evidence="1" id="KW-1133">Transmembrane helix</keyword>
<keyword evidence="1" id="KW-0472">Membrane</keyword>
<feature type="transmembrane region" description="Helical" evidence="1">
    <location>
        <begin position="44"/>
        <end position="61"/>
    </location>
</feature>
<proteinExistence type="predicted"/>
<protein>
    <submittedName>
        <fullName evidence="2">Uncharacterized protein</fullName>
    </submittedName>
</protein>
<dbReference type="Proteomes" id="UP000095362">
    <property type="component" value="Unassembled WGS sequence"/>
</dbReference>